<dbReference type="PANTHER" id="PTHR38780">
    <property type="entry name" value="PROTEIN TUSC"/>
    <property type="match status" value="1"/>
</dbReference>
<keyword evidence="3" id="KW-1185">Reference proteome</keyword>
<evidence type="ECO:0000313" key="3">
    <source>
        <dbReference type="Proteomes" id="UP000323708"/>
    </source>
</evidence>
<dbReference type="InterPro" id="IPR017462">
    <property type="entry name" value="Sulphur_relay_TusC/DsrF"/>
</dbReference>
<keyword evidence="2" id="KW-0808">Transferase</keyword>
<organism evidence="2 3">
    <name type="scientific">Pseudohalioglobus sediminis</name>
    <dbReference type="NCBI Taxonomy" id="2606449"/>
    <lineage>
        <taxon>Bacteria</taxon>
        <taxon>Pseudomonadati</taxon>
        <taxon>Pseudomonadota</taxon>
        <taxon>Gammaproteobacteria</taxon>
        <taxon>Cellvibrionales</taxon>
        <taxon>Halieaceae</taxon>
        <taxon>Pseudohalioglobus</taxon>
    </lineage>
</organism>
<reference evidence="2 3" key="1">
    <citation type="submission" date="2019-09" db="EMBL/GenBank/DDBJ databases">
        <authorList>
            <person name="Chen X.-Y."/>
        </authorList>
    </citation>
    <scope>NUCLEOTIDE SEQUENCE [LARGE SCALE GENOMIC DNA]</scope>
    <source>
        <strain evidence="2 3">NY5</strain>
    </source>
</reference>
<proteinExistence type="inferred from homology"/>
<sequence length="124" mass="13524">MAETRVRKRHVLVMRHSPYGGALARAAIDMAMAMGAFEQDFELLFMGTGVLQLLDDQDSHQIGLRNAGRLLSSLPLYDVERVFVDADALQHHGIGLSDLVVPAEPLDAAAIRDLLGSADHLVSY</sequence>
<evidence type="ECO:0000256" key="1">
    <source>
        <dbReference type="ARBA" id="ARBA00005996"/>
    </source>
</evidence>
<comment type="caution">
    <text evidence="2">The sequence shown here is derived from an EMBL/GenBank/DDBJ whole genome shotgun (WGS) entry which is preliminary data.</text>
</comment>
<dbReference type="Gene3D" id="3.40.1260.10">
    <property type="entry name" value="DsrEFH-like"/>
    <property type="match status" value="1"/>
</dbReference>
<dbReference type="GO" id="GO:0016740">
    <property type="term" value="F:transferase activity"/>
    <property type="evidence" value="ECO:0007669"/>
    <property type="project" value="UniProtKB-KW"/>
</dbReference>
<dbReference type="Pfam" id="PF02635">
    <property type="entry name" value="DsrE"/>
    <property type="match status" value="1"/>
</dbReference>
<comment type="similarity">
    <text evidence="1">Belongs to the DsrF/TusC family.</text>
</comment>
<dbReference type="PANTHER" id="PTHR38780:SF1">
    <property type="entry name" value="PROTEIN TUSC"/>
    <property type="match status" value="1"/>
</dbReference>
<gene>
    <name evidence="2" type="primary">tusC</name>
    <name evidence="2" type="ORF">F0M18_19420</name>
</gene>
<name>A0A5B0WPP4_9GAMM</name>
<accession>A0A5B0WPP4</accession>
<dbReference type="AlphaFoldDB" id="A0A5B0WPP4"/>
<dbReference type="NCBIfam" id="NF001238">
    <property type="entry name" value="PRK00211.1"/>
    <property type="match status" value="1"/>
</dbReference>
<dbReference type="InterPro" id="IPR003787">
    <property type="entry name" value="Sulphur_relay_DsrE/F-like"/>
</dbReference>
<dbReference type="NCBIfam" id="TIGR03010">
    <property type="entry name" value="sulf_tusC_dsrF"/>
    <property type="match status" value="1"/>
</dbReference>
<dbReference type="RefSeq" id="WP_149613125.1">
    <property type="nucleotide sequence ID" value="NZ_VTUX01000011.1"/>
</dbReference>
<evidence type="ECO:0000313" key="2">
    <source>
        <dbReference type="EMBL" id="KAA1188205.1"/>
    </source>
</evidence>
<dbReference type="EMBL" id="VTUX01000011">
    <property type="protein sequence ID" value="KAA1188205.1"/>
    <property type="molecule type" value="Genomic_DNA"/>
</dbReference>
<dbReference type="InterPro" id="IPR027396">
    <property type="entry name" value="DsrEFH-like"/>
</dbReference>
<dbReference type="Proteomes" id="UP000323708">
    <property type="component" value="Unassembled WGS sequence"/>
</dbReference>
<protein>
    <submittedName>
        <fullName evidence="2">Sulfurtransferase complex subunit TusC</fullName>
    </submittedName>
</protein>
<dbReference type="SUPFAM" id="SSF75169">
    <property type="entry name" value="DsrEFH-like"/>
    <property type="match status" value="1"/>
</dbReference>